<dbReference type="RefSeq" id="WP_203871150.1">
    <property type="nucleotide sequence ID" value="NZ_BONW01000047.1"/>
</dbReference>
<dbReference type="SUPFAM" id="SSF55961">
    <property type="entry name" value="Bet v1-like"/>
    <property type="match status" value="1"/>
</dbReference>
<feature type="domain" description="Coenzyme Q-binding protein COQ10 START" evidence="2">
    <location>
        <begin position="122"/>
        <end position="243"/>
    </location>
</feature>
<comment type="caution">
    <text evidence="3">The sequence shown here is derived from an EMBL/GenBank/DDBJ whole genome shotgun (WGS) entry which is preliminary data.</text>
</comment>
<feature type="region of interest" description="Disordered" evidence="1">
    <location>
        <begin position="264"/>
        <end position="352"/>
    </location>
</feature>
<dbReference type="InterPro" id="IPR005031">
    <property type="entry name" value="COQ10_START"/>
</dbReference>
<dbReference type="PANTHER" id="PTHR33824">
    <property type="entry name" value="POLYKETIDE CYCLASE/DEHYDRASE AND LIPID TRANSPORT SUPERFAMILY PROTEIN"/>
    <property type="match status" value="1"/>
</dbReference>
<feature type="compositionally biased region" description="Basic and acidic residues" evidence="1">
    <location>
        <begin position="327"/>
        <end position="352"/>
    </location>
</feature>
<feature type="compositionally biased region" description="Low complexity" evidence="1">
    <location>
        <begin position="13"/>
        <end position="22"/>
    </location>
</feature>
<keyword evidence="4" id="KW-1185">Reference proteome</keyword>
<dbReference type="CDD" id="cd07817">
    <property type="entry name" value="SRPBCC_8"/>
    <property type="match status" value="1"/>
</dbReference>
<dbReference type="EMBL" id="BONW01000047">
    <property type="protein sequence ID" value="GIG92822.1"/>
    <property type="molecule type" value="Genomic_DNA"/>
</dbReference>
<gene>
    <name evidence="3" type="ORF">Pen02_77580</name>
</gene>
<evidence type="ECO:0000259" key="2">
    <source>
        <dbReference type="Pfam" id="PF03364"/>
    </source>
</evidence>
<accession>A0ABQ4EF05</accession>
<feature type="region of interest" description="Disordered" evidence="1">
    <location>
        <begin position="1"/>
        <end position="22"/>
    </location>
</feature>
<protein>
    <submittedName>
        <fullName evidence="3">Polyketide cyclase</fullName>
    </submittedName>
</protein>
<sequence>MSPATRAARARPAEGPQAGSNGLVEALRGLAGAAGERMVSGATSRIGGTTDRLARYAERGGPAGAAAKAGAGRLAEGASPMKAGLAAGLAAVKERVRTALGRSGGGAEQKLKVTNIVESIEVGVPRRVAYDQWTRFEDFPRFMKKVEHVERNSAEEMTWKAQVFWSHRSWRSRTVEQVPDERIVWRSTGAKGSVDGAVTFHEITPELTRILLVLEYHPQGLFERTGNLWRAQGRRVRLELKHFARHVMTQTILHPDEVRGWRGEIRDGQVVRDDDGDESTEKPDRSTEKAGRSTEKAGRTGTAGEGAAGRTGTAGEKSGRTGSAGRNAERTTRRRSADSGADKTERSGGVRR</sequence>
<evidence type="ECO:0000313" key="3">
    <source>
        <dbReference type="EMBL" id="GIG92822.1"/>
    </source>
</evidence>
<dbReference type="Proteomes" id="UP000646749">
    <property type="component" value="Unassembled WGS sequence"/>
</dbReference>
<dbReference type="PANTHER" id="PTHR33824:SF7">
    <property type="entry name" value="POLYKETIDE CYCLASE_DEHYDRASE AND LIPID TRANSPORT SUPERFAMILY PROTEIN"/>
    <property type="match status" value="1"/>
</dbReference>
<name>A0ABQ4EF05_9ACTN</name>
<evidence type="ECO:0000313" key="4">
    <source>
        <dbReference type="Proteomes" id="UP000646749"/>
    </source>
</evidence>
<dbReference type="Gene3D" id="3.30.530.20">
    <property type="match status" value="1"/>
</dbReference>
<proteinExistence type="predicted"/>
<dbReference type="InterPro" id="IPR047137">
    <property type="entry name" value="ORF3"/>
</dbReference>
<dbReference type="Pfam" id="PF03364">
    <property type="entry name" value="Polyketide_cyc"/>
    <property type="match status" value="1"/>
</dbReference>
<feature type="compositionally biased region" description="Basic and acidic residues" evidence="1">
    <location>
        <begin position="264"/>
        <end position="298"/>
    </location>
</feature>
<evidence type="ECO:0000256" key="1">
    <source>
        <dbReference type="SAM" id="MobiDB-lite"/>
    </source>
</evidence>
<dbReference type="InterPro" id="IPR023393">
    <property type="entry name" value="START-like_dom_sf"/>
</dbReference>
<reference evidence="3 4" key="1">
    <citation type="submission" date="2021-01" db="EMBL/GenBank/DDBJ databases">
        <title>Whole genome shotgun sequence of Plantactinospora endophytica NBRC 110450.</title>
        <authorList>
            <person name="Komaki H."/>
            <person name="Tamura T."/>
        </authorList>
    </citation>
    <scope>NUCLEOTIDE SEQUENCE [LARGE SCALE GENOMIC DNA]</scope>
    <source>
        <strain evidence="3 4">NBRC 110450</strain>
    </source>
</reference>
<organism evidence="3 4">
    <name type="scientific">Plantactinospora endophytica</name>
    <dbReference type="NCBI Taxonomy" id="673535"/>
    <lineage>
        <taxon>Bacteria</taxon>
        <taxon>Bacillati</taxon>
        <taxon>Actinomycetota</taxon>
        <taxon>Actinomycetes</taxon>
        <taxon>Micromonosporales</taxon>
        <taxon>Micromonosporaceae</taxon>
        <taxon>Plantactinospora</taxon>
    </lineage>
</organism>